<evidence type="ECO:0000313" key="3">
    <source>
        <dbReference type="RefSeq" id="XP_015057547.1"/>
    </source>
</evidence>
<evidence type="ECO:0000313" key="2">
    <source>
        <dbReference type="Proteomes" id="UP000694930"/>
    </source>
</evidence>
<dbReference type="GeneID" id="107003789"/>
<dbReference type="Gene3D" id="3.30.70.270">
    <property type="match status" value="1"/>
</dbReference>
<reference evidence="3" key="2">
    <citation type="submission" date="2025-08" db="UniProtKB">
        <authorList>
            <consortium name="RefSeq"/>
        </authorList>
    </citation>
    <scope>IDENTIFICATION</scope>
</reference>
<reference evidence="2" key="1">
    <citation type="journal article" date="2014" name="Nat. Genet.">
        <title>The genome of the stress-tolerant wild tomato species Solanum pennellii.</title>
        <authorList>
            <person name="Bolger A."/>
            <person name="Scossa F."/>
            <person name="Bolger M.E."/>
            <person name="Lanz C."/>
            <person name="Maumus F."/>
            <person name="Tohge T."/>
            <person name="Quesneville H."/>
            <person name="Alseekh S."/>
            <person name="Sorensen I."/>
            <person name="Lichtenstein G."/>
            <person name="Fich E.A."/>
            <person name="Conte M."/>
            <person name="Keller H."/>
            <person name="Schneeberger K."/>
            <person name="Schwacke R."/>
            <person name="Ofner I."/>
            <person name="Vrebalov J."/>
            <person name="Xu Y."/>
            <person name="Osorio S."/>
            <person name="Aflitos S.A."/>
            <person name="Schijlen E."/>
            <person name="Jimenez-Gomez J.M."/>
            <person name="Ryngajllo M."/>
            <person name="Kimura S."/>
            <person name="Kumar R."/>
            <person name="Koenig D."/>
            <person name="Headland L.R."/>
            <person name="Maloof J.N."/>
            <person name="Sinha N."/>
            <person name="van Ham R.C."/>
            <person name="Lankhorst R.K."/>
            <person name="Mao L."/>
            <person name="Vogel A."/>
            <person name="Arsova B."/>
            <person name="Panstruga R."/>
            <person name="Fei Z."/>
            <person name="Rose J.K."/>
            <person name="Zamir D."/>
            <person name="Carrari F."/>
            <person name="Giovannoni J.J."/>
            <person name="Weigel D."/>
            <person name="Usadel B."/>
            <person name="Fernie A.R."/>
        </authorList>
    </citation>
    <scope>NUCLEOTIDE SEQUENCE [LARGE SCALE GENOMIC DNA]</scope>
    <source>
        <strain evidence="2">cv. LA0716</strain>
    </source>
</reference>
<dbReference type="Gene3D" id="4.10.60.10">
    <property type="entry name" value="Zinc finger, CCHC-type"/>
    <property type="match status" value="1"/>
</dbReference>
<organism evidence="2 3">
    <name type="scientific">Solanum pennellii</name>
    <name type="common">Tomato</name>
    <name type="synonym">Lycopersicon pennellii</name>
    <dbReference type="NCBI Taxonomy" id="28526"/>
    <lineage>
        <taxon>Eukaryota</taxon>
        <taxon>Viridiplantae</taxon>
        <taxon>Streptophyta</taxon>
        <taxon>Embryophyta</taxon>
        <taxon>Tracheophyta</taxon>
        <taxon>Spermatophyta</taxon>
        <taxon>Magnoliopsida</taxon>
        <taxon>eudicotyledons</taxon>
        <taxon>Gunneridae</taxon>
        <taxon>Pentapetalae</taxon>
        <taxon>asterids</taxon>
        <taxon>lamiids</taxon>
        <taxon>Solanales</taxon>
        <taxon>Solanaceae</taxon>
        <taxon>Solanoideae</taxon>
        <taxon>Solaneae</taxon>
        <taxon>Solanum</taxon>
        <taxon>Solanum subgen. Lycopersicon</taxon>
    </lineage>
</organism>
<proteinExistence type="predicted"/>
<dbReference type="Proteomes" id="UP000694930">
    <property type="component" value="Chromosome 11"/>
</dbReference>
<feature type="compositionally biased region" description="Basic and acidic residues" evidence="1">
    <location>
        <begin position="38"/>
        <end position="56"/>
    </location>
</feature>
<name>A0ABM1FJ02_SOLPN</name>
<feature type="region of interest" description="Disordered" evidence="1">
    <location>
        <begin position="118"/>
        <end position="145"/>
    </location>
</feature>
<sequence>MSRFLTGFNGDLEEKCRSSMLHDNMDLSKLMMHLQQVEDSRRKRCVRDVRRPRPQDRSSQGATPKEGRPEPKKGNGGEMQLPKKNCANCGRAHSGECREGINVCFGCGKSGHMVRDYPQNRGQAGGNSQPRPNPQDAAAVEPPKRNGFDALKGSTLSFVTLLFALTFEILPKLLHDPIVVDPGKTEAVKNWTKPLTPTDIRSFLGLDGYYRSCGVGTEVVEALSVWSAR</sequence>
<evidence type="ECO:0000256" key="1">
    <source>
        <dbReference type="SAM" id="MobiDB-lite"/>
    </source>
</evidence>
<gene>
    <name evidence="3" type="primary">LOC107003789</name>
</gene>
<feature type="compositionally biased region" description="Basic and acidic residues" evidence="1">
    <location>
        <begin position="65"/>
        <end position="75"/>
    </location>
</feature>
<dbReference type="InterPro" id="IPR043128">
    <property type="entry name" value="Rev_trsase/Diguanyl_cyclase"/>
</dbReference>
<dbReference type="InterPro" id="IPR043502">
    <property type="entry name" value="DNA/RNA_pol_sf"/>
</dbReference>
<accession>A0ABM1FJ02</accession>
<feature type="region of interest" description="Disordered" evidence="1">
    <location>
        <begin position="38"/>
        <end position="82"/>
    </location>
</feature>
<feature type="compositionally biased region" description="Polar residues" evidence="1">
    <location>
        <begin position="120"/>
        <end position="130"/>
    </location>
</feature>
<protein>
    <submittedName>
        <fullName evidence="3">Uncharacterized protein LOC107003789</fullName>
    </submittedName>
</protein>
<dbReference type="SUPFAM" id="SSF56672">
    <property type="entry name" value="DNA/RNA polymerases"/>
    <property type="match status" value="1"/>
</dbReference>
<keyword evidence="2" id="KW-1185">Reference proteome</keyword>
<dbReference type="RefSeq" id="XP_015057547.1">
    <property type="nucleotide sequence ID" value="XM_015202061.1"/>
</dbReference>